<gene>
    <name evidence="1" type="ORF">UR08_01555</name>
</gene>
<dbReference type="RefSeq" id="WP_115751915.1">
    <property type="nucleotide sequence ID" value="NZ_LARY01000001.1"/>
</dbReference>
<comment type="caution">
    <text evidence="1">The sequence shown here is derived from an EMBL/GenBank/DDBJ whole genome shotgun (WGS) entry which is preliminary data.</text>
</comment>
<evidence type="ECO:0000313" key="1">
    <source>
        <dbReference type="EMBL" id="RDX02241.1"/>
    </source>
</evidence>
<dbReference type="SUPFAM" id="SSF53474">
    <property type="entry name" value="alpha/beta-Hydrolases"/>
    <property type="match status" value="1"/>
</dbReference>
<dbReference type="Pfam" id="PF06028">
    <property type="entry name" value="DUF915"/>
    <property type="match status" value="1"/>
</dbReference>
<name>A0A3D8TTE0_9LIST</name>
<dbReference type="AlphaFoldDB" id="A0A3D8TTE0"/>
<dbReference type="EMBL" id="LARY01000001">
    <property type="protein sequence ID" value="RDX02241.1"/>
    <property type="molecule type" value="Genomic_DNA"/>
</dbReference>
<accession>A0A3D8TTE0</accession>
<evidence type="ECO:0000313" key="2">
    <source>
        <dbReference type="Proteomes" id="UP000257055"/>
    </source>
</evidence>
<proteinExistence type="predicted"/>
<dbReference type="InterPro" id="IPR010315">
    <property type="entry name" value="DUF915_hydro-like"/>
</dbReference>
<dbReference type="Proteomes" id="UP000257055">
    <property type="component" value="Unassembled WGS sequence"/>
</dbReference>
<reference evidence="2" key="1">
    <citation type="submission" date="2015-04" db="EMBL/GenBank/DDBJ databases">
        <authorList>
            <person name="Schardt J."/>
            <person name="Mueller-Herbst S."/>
            <person name="Scherer S."/>
            <person name="Huptas C."/>
        </authorList>
    </citation>
    <scope>NUCLEOTIDE SEQUENCE [LARGE SCALE GENOMIC DNA]</scope>
    <source>
        <strain evidence="2">Kiel-L1</strain>
    </source>
</reference>
<dbReference type="Gene3D" id="3.40.50.1820">
    <property type="entry name" value="alpha/beta hydrolase"/>
    <property type="match status" value="1"/>
</dbReference>
<keyword evidence="2" id="KW-1185">Reference proteome</keyword>
<dbReference type="InterPro" id="IPR029058">
    <property type="entry name" value="AB_hydrolase_fold"/>
</dbReference>
<protein>
    <recommendedName>
        <fullName evidence="3">Alpha/beta hydrolase</fullName>
    </recommendedName>
</protein>
<organism evidence="1 2">
    <name type="scientific">Listeria kieliensis</name>
    <dbReference type="NCBI Taxonomy" id="1621700"/>
    <lineage>
        <taxon>Bacteria</taxon>
        <taxon>Bacillati</taxon>
        <taxon>Bacillota</taxon>
        <taxon>Bacilli</taxon>
        <taxon>Bacillales</taxon>
        <taxon>Listeriaceae</taxon>
        <taxon>Listeria</taxon>
    </lineage>
</organism>
<evidence type="ECO:0008006" key="3">
    <source>
        <dbReference type="Google" id="ProtNLM"/>
    </source>
</evidence>
<sequence length="274" mass="30758">MFKRILFAGILPCLSVVIALFALTQLNGSYEKMENQQIPSVFIHGYKGADRSLHGMIRRFDQKYHWGTDSLVIRVSTSGKITESGHYRKSAKNPLINVVFENNRASLTQQALWTKKVLLFLKQQHGIMKFNAIGHSMGGGAFISYLAAYEKNENYPQVNKIVFLGVPFYPEEYINGEESIALKNAPMIHTKFAKKMAKILPKDIQIMIVGGDILDGTVSDGVVSLSSVLYGKQLFTEQPLKVHIVKGREATHTNLHELPQIDAYIGHFLFSNSK</sequence>